<evidence type="ECO:0000256" key="4">
    <source>
        <dbReference type="PIRSR" id="PIRSR600997-1"/>
    </source>
</evidence>
<comment type="similarity">
    <text evidence="1 5">Belongs to the type-B carboxylesterase/lipase family.</text>
</comment>
<feature type="active site" description="Charge relay system" evidence="4">
    <location>
        <position position="402"/>
    </location>
</feature>
<evidence type="ECO:0000256" key="2">
    <source>
        <dbReference type="ARBA" id="ARBA00022801"/>
    </source>
</evidence>
<dbReference type="GO" id="GO:0005886">
    <property type="term" value="C:plasma membrane"/>
    <property type="evidence" value="ECO:0007669"/>
    <property type="project" value="TreeGrafter"/>
</dbReference>
<proteinExistence type="inferred from homology"/>
<dbReference type="InterPro" id="IPR000997">
    <property type="entry name" value="Cholinesterase"/>
</dbReference>
<dbReference type="AlphaFoldDB" id="A0A0M0H8J0"/>
<dbReference type="GO" id="GO:0006581">
    <property type="term" value="P:acetylcholine catabolic process"/>
    <property type="evidence" value="ECO:0007669"/>
    <property type="project" value="TreeGrafter"/>
</dbReference>
<organism evidence="7 8">
    <name type="scientific">Aneurinibacillus migulanus</name>
    <name type="common">Bacillus migulanus</name>
    <dbReference type="NCBI Taxonomy" id="47500"/>
    <lineage>
        <taxon>Bacteria</taxon>
        <taxon>Bacillati</taxon>
        <taxon>Bacillota</taxon>
        <taxon>Bacilli</taxon>
        <taxon>Bacillales</taxon>
        <taxon>Paenibacillaceae</taxon>
        <taxon>Aneurinibacillus group</taxon>
        <taxon>Aneurinibacillus</taxon>
    </lineage>
</organism>
<evidence type="ECO:0000313" key="8">
    <source>
        <dbReference type="Proteomes" id="UP000037269"/>
    </source>
</evidence>
<comment type="caution">
    <text evidence="7">The sequence shown here is derived from an EMBL/GenBank/DDBJ whole genome shotgun (WGS) entry which is preliminary data.</text>
</comment>
<dbReference type="PRINTS" id="PR00878">
    <property type="entry name" value="CHOLNESTRASE"/>
</dbReference>
<dbReference type="PATRIC" id="fig|47500.9.peg.2651"/>
<dbReference type="GO" id="GO:0003990">
    <property type="term" value="F:acetylcholinesterase activity"/>
    <property type="evidence" value="ECO:0007669"/>
    <property type="project" value="TreeGrafter"/>
</dbReference>
<dbReference type="Proteomes" id="UP000037269">
    <property type="component" value="Unassembled WGS sequence"/>
</dbReference>
<dbReference type="Pfam" id="PF00135">
    <property type="entry name" value="COesterase"/>
    <property type="match status" value="1"/>
</dbReference>
<sequence>MIATCQQGDLQGIVEEDVLAFYNIPYGENRGRFQPVDRPSCWQGIRDAARPGPVFPQLRSRLAPVIGTTPEEANQSEDAFRLNIWTRDTKGKLPVLFWIHGGGFMTGGGALRWYHGNQLAASGRIVVVTVNYRLGSLGNLYLPGVSEGNLALRDLLAALHWVQDNIAAFGGDPNSITIAGQSAGAWYSTALMACKQAQGLFKQVCLLSCPGSIQPMSKEGAQHLAERLCEKLEVSSSGEQLASLQIDQLLAAESELAKEIARPYEVSLSFIPIADGVLLHEDIMADAIAVSGGKITLMVGTTKEETTAFLHANHDTICSLPEPLVLEPFRKFYGEHAKTAFDHYKTRRLHANNYTQIVDMTSDQMFSFPTHQFASNMSAAGSDTFVYYFVYPSRNSWLVSCHCMELPFLFGNFEKWENAPMLEDADDDNIRLLSNKLQQALLNFVVLGVPNTEDSILWPKYNVEKRMTLVLDEESEAVSDPLDMQSHIHELIFN</sequence>
<dbReference type="PANTHER" id="PTHR43918">
    <property type="entry name" value="ACETYLCHOLINESTERASE"/>
    <property type="match status" value="1"/>
</dbReference>
<dbReference type="SUPFAM" id="SSF53474">
    <property type="entry name" value="alpha/beta-Hydrolases"/>
    <property type="match status" value="1"/>
</dbReference>
<feature type="domain" description="Carboxylesterase type B" evidence="6">
    <location>
        <begin position="4"/>
        <end position="480"/>
    </location>
</feature>
<keyword evidence="2 5" id="KW-0378">Hydrolase</keyword>
<evidence type="ECO:0000256" key="1">
    <source>
        <dbReference type="ARBA" id="ARBA00005964"/>
    </source>
</evidence>
<accession>A0A0M0H8J0</accession>
<evidence type="ECO:0000259" key="6">
    <source>
        <dbReference type="Pfam" id="PF00135"/>
    </source>
</evidence>
<dbReference type="EC" id="3.1.1.-" evidence="5"/>
<reference evidence="7 8" key="1">
    <citation type="submission" date="2015-07" db="EMBL/GenBank/DDBJ databases">
        <title>Fjat-14205 dsm 2895.</title>
        <authorList>
            <person name="Liu B."/>
            <person name="Wang J."/>
            <person name="Zhu Y."/>
            <person name="Liu G."/>
            <person name="Chen Q."/>
            <person name="Chen Z."/>
            <person name="Lan J."/>
            <person name="Che J."/>
            <person name="Ge C."/>
            <person name="Shi H."/>
            <person name="Pan Z."/>
            <person name="Liu X."/>
        </authorList>
    </citation>
    <scope>NUCLEOTIDE SEQUENCE [LARGE SCALE GENOMIC DNA]</scope>
    <source>
        <strain evidence="7 8">DSM 2895</strain>
    </source>
</reference>
<dbReference type="GO" id="GO:0019695">
    <property type="term" value="P:choline metabolic process"/>
    <property type="evidence" value="ECO:0007669"/>
    <property type="project" value="TreeGrafter"/>
</dbReference>
<keyword evidence="8" id="KW-1185">Reference proteome</keyword>
<feature type="active site" description="Charge relay system" evidence="4">
    <location>
        <position position="305"/>
    </location>
</feature>
<name>A0A0M0H8J0_ANEMI</name>
<dbReference type="STRING" id="47500.AF333_07350"/>
<evidence type="ECO:0000313" key="7">
    <source>
        <dbReference type="EMBL" id="KON98408.1"/>
    </source>
</evidence>
<dbReference type="InterPro" id="IPR019826">
    <property type="entry name" value="Carboxylesterase_B_AS"/>
</dbReference>
<evidence type="ECO:0000256" key="5">
    <source>
        <dbReference type="RuleBase" id="RU361235"/>
    </source>
</evidence>
<evidence type="ECO:0000256" key="3">
    <source>
        <dbReference type="ARBA" id="ARBA00023157"/>
    </source>
</evidence>
<keyword evidence="3" id="KW-1015">Disulfide bond</keyword>
<gene>
    <name evidence="7" type="ORF">AF333_07350</name>
</gene>
<dbReference type="InterPro" id="IPR050654">
    <property type="entry name" value="AChE-related_enzymes"/>
</dbReference>
<dbReference type="ESTHER" id="anemi-a0a0k2wdh7">
    <property type="family name" value="Carb_B_Bacteria"/>
</dbReference>
<dbReference type="GO" id="GO:0005615">
    <property type="term" value="C:extracellular space"/>
    <property type="evidence" value="ECO:0007669"/>
    <property type="project" value="TreeGrafter"/>
</dbReference>
<dbReference type="PROSITE" id="PS00122">
    <property type="entry name" value="CARBOXYLESTERASE_B_1"/>
    <property type="match status" value="1"/>
</dbReference>
<feature type="active site" description="Acyl-ester intermediate" evidence="4">
    <location>
        <position position="182"/>
    </location>
</feature>
<dbReference type="Gene3D" id="3.40.50.1820">
    <property type="entry name" value="alpha/beta hydrolase"/>
    <property type="match status" value="1"/>
</dbReference>
<protein>
    <recommendedName>
        <fullName evidence="5">Carboxylic ester hydrolase</fullName>
        <ecNumber evidence="5">3.1.1.-</ecNumber>
    </recommendedName>
</protein>
<dbReference type="EMBL" id="LGUG01000004">
    <property type="protein sequence ID" value="KON98408.1"/>
    <property type="molecule type" value="Genomic_DNA"/>
</dbReference>
<dbReference type="InterPro" id="IPR002018">
    <property type="entry name" value="CarbesteraseB"/>
</dbReference>
<dbReference type="InterPro" id="IPR029058">
    <property type="entry name" value="AB_hydrolase_fold"/>
</dbReference>
<dbReference type="PANTHER" id="PTHR43918:SF4">
    <property type="entry name" value="CARBOXYLIC ESTER HYDROLASE"/>
    <property type="match status" value="1"/>
</dbReference>